<dbReference type="CDD" id="cd13120">
    <property type="entry name" value="BF2867_like_N"/>
    <property type="match status" value="1"/>
</dbReference>
<accession>A0A139L9Y8</accession>
<dbReference type="Gene3D" id="2.60.40.2620">
    <property type="entry name" value="Fimbrillin-like"/>
    <property type="match status" value="1"/>
</dbReference>
<proteinExistence type="predicted"/>
<dbReference type="EMBL" id="FMYE01000002">
    <property type="protein sequence ID" value="SDB75574.1"/>
    <property type="molecule type" value="Genomic_DNA"/>
</dbReference>
<dbReference type="Proteomes" id="UP001219389">
    <property type="component" value="Unassembled WGS sequence"/>
</dbReference>
<evidence type="ECO:0000313" key="2">
    <source>
        <dbReference type="EMBL" id="SDB75574.1"/>
    </source>
</evidence>
<dbReference type="EMBL" id="JAQNZF010000039">
    <property type="protein sequence ID" value="MDC2744907.1"/>
    <property type="molecule type" value="Genomic_DNA"/>
</dbReference>
<gene>
    <name evidence="1" type="ORF">PO382_22140</name>
    <name evidence="2" type="ORF">SAMN05192581_1002198</name>
</gene>
<dbReference type="InterPro" id="IPR025049">
    <property type="entry name" value="Mfa-like_1"/>
</dbReference>
<evidence type="ECO:0000313" key="1">
    <source>
        <dbReference type="EMBL" id="MDC2744907.1"/>
    </source>
</evidence>
<organism evidence="2 3">
    <name type="scientific">Bacteroides ovatus</name>
    <dbReference type="NCBI Taxonomy" id="28116"/>
    <lineage>
        <taxon>Bacteria</taxon>
        <taxon>Pseudomonadati</taxon>
        <taxon>Bacteroidota</taxon>
        <taxon>Bacteroidia</taxon>
        <taxon>Bacteroidales</taxon>
        <taxon>Bacteroidaceae</taxon>
        <taxon>Bacteroides</taxon>
    </lineage>
</organism>
<sequence>MKKICYYCIGILSLFSCQQETELAETSPSGGEQIQFVLAVDNDKNTRVTTDDSFKTFFNEGDAVGVFAVSHLPGNSTALQSQGNYIDNRKLTLKDGEWIMEGTPVYFPKNGEVLDFYAYYPYSKNINPTAINYDASKSMYDLMLAKTVDLASSSGTVQLLFKHQLTLVDVKLTSGGGKNIEMKNVIPACTFNLAQIGTPDKMKLADEETSMGNIDFDEERKKNFRAYIPSQPLQELSFIIKAGNSEHEYSPANKQFEPGKAYSYQIASKLVDLPSLPNCYMVKPGGEITFPVLKAYEVWRQESYCGNPDLSGTLSVSLLWMDTEDLIPEQGVILSKDGQQADKSTITVRTSAGKQGNAVIAVKIGNDTRWVWHIWVTDYNPDEHTYAYDNNGDGVTDYYFMDRNLGALTDDANNPNSVGCFYQGGRNTPFPTSSVTFPGEGASVADIQLFGHNGNKPKIKVEAIWGDDQGQSIRRVLKDPLLFISAKGEPYSWVTTNPNASNDLAADFWPNSKTKEKTIYDPSPAGWMLPIYKNGKSPWENLPTTYTEYLASAGTAFGNYPLAGRLKFDGTFQWATKSAMIYCGESSSNLKTYMVMLAKDQNKIDNNYYSRANAMPVRCVKIAK</sequence>
<reference evidence="2 3" key="1">
    <citation type="submission" date="2016-10" db="EMBL/GenBank/DDBJ databases">
        <authorList>
            <person name="de Groot N.N."/>
        </authorList>
    </citation>
    <scope>NUCLEOTIDE SEQUENCE [LARGE SCALE GENOMIC DNA]</scope>
    <source>
        <strain evidence="2 3">NLAE-zl-C500</strain>
    </source>
</reference>
<dbReference type="InterPro" id="IPR042278">
    <property type="entry name" value="Mfa-like_1_N"/>
</dbReference>
<dbReference type="Proteomes" id="UP000183670">
    <property type="component" value="Unassembled WGS sequence"/>
</dbReference>
<name>A0A139L9Y8_BACOV</name>
<dbReference type="PATRIC" id="fig|28116.10.peg.1841"/>
<evidence type="ECO:0000313" key="3">
    <source>
        <dbReference type="Proteomes" id="UP000183670"/>
    </source>
</evidence>
<dbReference type="AlphaFoldDB" id="A0A139L9Y8"/>
<protein>
    <submittedName>
        <fullName evidence="1">Fimbrillin family protein</fullName>
    </submittedName>
    <submittedName>
        <fullName evidence="2">Fimbrillin-like</fullName>
    </submittedName>
</protein>
<dbReference type="PROSITE" id="PS51257">
    <property type="entry name" value="PROKAR_LIPOPROTEIN"/>
    <property type="match status" value="1"/>
</dbReference>
<dbReference type="Pfam" id="PF13149">
    <property type="entry name" value="Mfa_like_1"/>
    <property type="match status" value="1"/>
</dbReference>
<reference evidence="1" key="2">
    <citation type="submission" date="2022-10" db="EMBL/GenBank/DDBJ databases">
        <title>Human gut microbiome strain richness.</title>
        <authorList>
            <person name="Chen-Liaw A."/>
        </authorList>
    </citation>
    <scope>NUCLEOTIDE SEQUENCE</scope>
    <source>
        <strain evidence="1">BSD2780120875st1_E1_BSD2780120875_150330</strain>
    </source>
</reference>
<dbReference type="RefSeq" id="WP_008646849.1">
    <property type="nucleotide sequence ID" value="NZ_CAXTIO010000007.1"/>
</dbReference>